<dbReference type="InterPro" id="IPR011603">
    <property type="entry name" value="2oxoglutarate_DH_E1"/>
</dbReference>
<dbReference type="SMART" id="SM00861">
    <property type="entry name" value="Transket_pyr"/>
    <property type="match status" value="1"/>
</dbReference>
<dbReference type="Gene3D" id="3.40.50.12470">
    <property type="match status" value="1"/>
</dbReference>
<dbReference type="InterPro" id="IPR031717">
    <property type="entry name" value="ODO-1/KGD_C"/>
</dbReference>
<feature type="domain" description="Transketolase-like pyrimidine-binding" evidence="5">
    <location>
        <begin position="128"/>
        <end position="340"/>
    </location>
</feature>
<evidence type="ECO:0000256" key="2">
    <source>
        <dbReference type="ARBA" id="ARBA00006936"/>
    </source>
</evidence>
<dbReference type="AlphaFoldDB" id="A0A812LCG7"/>
<dbReference type="GO" id="GO:0004591">
    <property type="term" value="F:oxoglutarate dehydrogenase (succinyl-transferring) activity"/>
    <property type="evidence" value="ECO:0007669"/>
    <property type="project" value="TreeGrafter"/>
</dbReference>
<organism evidence="6 7">
    <name type="scientific">Symbiodinium necroappetens</name>
    <dbReference type="NCBI Taxonomy" id="1628268"/>
    <lineage>
        <taxon>Eukaryota</taxon>
        <taxon>Sar</taxon>
        <taxon>Alveolata</taxon>
        <taxon>Dinophyceae</taxon>
        <taxon>Suessiales</taxon>
        <taxon>Symbiodiniaceae</taxon>
        <taxon>Symbiodinium</taxon>
    </lineage>
</organism>
<dbReference type="Gene3D" id="3.40.50.11610">
    <property type="entry name" value="Multifunctional 2-oxoglutarate metabolism enzyme, C-terminal domain"/>
    <property type="match status" value="1"/>
</dbReference>
<dbReference type="GO" id="GO:0006099">
    <property type="term" value="P:tricarboxylic acid cycle"/>
    <property type="evidence" value="ECO:0007669"/>
    <property type="project" value="TreeGrafter"/>
</dbReference>
<dbReference type="InterPro" id="IPR005475">
    <property type="entry name" value="Transketolase-like_Pyr-bd"/>
</dbReference>
<sequence>MFTQPLLYKEIKNKPSVLKTYAERLLAEKVISEADVEEIRKSLDENLDRAFKSVKETPVDPTPDPGANKWIGVDNAFSFDRVNTAVHLDDLLEISRAMGTWPSDFKPHPKLAKLLEERATCVPEDKPLDWGTAETLAVGSLLIQGVITRFSGQDSRRGTFSHRHAVIRDYNTAEIYCPLNHIREMGIPGTEMDAGTVNDEGKIRQAKYCIYDSPLSEYAVLGFEYGFSLASPNMLVVWEAQFGDFSNGAQVVFDQFIASAEAKWHRWSGLVCLLPHGYEGQGPEHSSARLERFLKLCGKKNIQVCNPTTPAQMFHMLRRQVLRKFRKPLIVMSPKSLLRLPACTSRVEELTSGSFREILDDPTLETKKAKSKVRRVLLCSGKVYYDLDARRNEIGRDDIAIVRIEQMYPFHTDLMREILESYPEGVEVFWVQEEPQNMGAWGHMHLTFYTEFGRDLPYIGRQTSPTPATGSPTIHRQQLDRFLTEAVGALQPQEATA</sequence>
<dbReference type="GO" id="GO:0005829">
    <property type="term" value="C:cytosol"/>
    <property type="evidence" value="ECO:0007669"/>
    <property type="project" value="TreeGrafter"/>
</dbReference>
<accession>A0A812LCG7</accession>
<dbReference type="PANTHER" id="PTHR23152:SF4">
    <property type="entry name" value="2-OXOADIPATE DEHYDROGENASE COMPLEX COMPONENT E1"/>
    <property type="match status" value="1"/>
</dbReference>
<evidence type="ECO:0000256" key="4">
    <source>
        <dbReference type="ARBA" id="ARBA00023052"/>
    </source>
</evidence>
<dbReference type="Pfam" id="PF16870">
    <property type="entry name" value="OxoGdeHyase_C"/>
    <property type="match status" value="1"/>
</dbReference>
<evidence type="ECO:0000256" key="3">
    <source>
        <dbReference type="ARBA" id="ARBA00023002"/>
    </source>
</evidence>
<comment type="caution">
    <text evidence="6">The sequence shown here is derived from an EMBL/GenBank/DDBJ whole genome shotgun (WGS) entry which is preliminary data.</text>
</comment>
<keyword evidence="7" id="KW-1185">Reference proteome</keyword>
<keyword evidence="4" id="KW-0786">Thiamine pyrophosphate</keyword>
<dbReference type="GO" id="GO:0030976">
    <property type="term" value="F:thiamine pyrophosphate binding"/>
    <property type="evidence" value="ECO:0007669"/>
    <property type="project" value="InterPro"/>
</dbReference>
<dbReference type="SUPFAM" id="SSF52518">
    <property type="entry name" value="Thiamin diphosphate-binding fold (THDP-binding)"/>
    <property type="match status" value="2"/>
</dbReference>
<dbReference type="EMBL" id="CAJNJA010009220">
    <property type="protein sequence ID" value="CAE7244309.1"/>
    <property type="molecule type" value="Genomic_DNA"/>
</dbReference>
<dbReference type="Proteomes" id="UP000601435">
    <property type="component" value="Unassembled WGS sequence"/>
</dbReference>
<reference evidence="6" key="1">
    <citation type="submission" date="2021-02" db="EMBL/GenBank/DDBJ databases">
        <authorList>
            <person name="Dougan E. K."/>
            <person name="Rhodes N."/>
            <person name="Thang M."/>
            <person name="Chan C."/>
        </authorList>
    </citation>
    <scope>NUCLEOTIDE SEQUENCE</scope>
</reference>
<dbReference type="PANTHER" id="PTHR23152">
    <property type="entry name" value="2-OXOGLUTARATE DEHYDROGENASE"/>
    <property type="match status" value="1"/>
</dbReference>
<dbReference type="Pfam" id="PF02779">
    <property type="entry name" value="Transket_pyr"/>
    <property type="match status" value="1"/>
</dbReference>
<evidence type="ECO:0000313" key="6">
    <source>
        <dbReference type="EMBL" id="CAE7244309.1"/>
    </source>
</evidence>
<keyword evidence="3" id="KW-0560">Oxidoreductase</keyword>
<dbReference type="Gene3D" id="3.40.50.970">
    <property type="match status" value="1"/>
</dbReference>
<evidence type="ECO:0000313" key="7">
    <source>
        <dbReference type="Proteomes" id="UP000601435"/>
    </source>
</evidence>
<evidence type="ECO:0000256" key="1">
    <source>
        <dbReference type="ARBA" id="ARBA00001964"/>
    </source>
</evidence>
<protein>
    <submittedName>
        <fullName evidence="6">SucA protein</fullName>
    </submittedName>
</protein>
<dbReference type="InterPro" id="IPR029061">
    <property type="entry name" value="THDP-binding"/>
</dbReference>
<comment type="cofactor">
    <cofactor evidence="1">
        <name>thiamine diphosphate</name>
        <dbReference type="ChEBI" id="CHEBI:58937"/>
    </cofactor>
</comment>
<comment type="similarity">
    <text evidence="2">Belongs to the alpha-ketoglutarate dehydrogenase family.</text>
</comment>
<name>A0A812LCG7_9DINO</name>
<dbReference type="InterPro" id="IPR042179">
    <property type="entry name" value="KGD_C_sf"/>
</dbReference>
<proteinExistence type="inferred from homology"/>
<dbReference type="OrthoDB" id="413077at2759"/>
<gene>
    <name evidence="6" type="primary">sucA</name>
    <name evidence="6" type="ORF">SNEC2469_LOCUS4652</name>
</gene>
<evidence type="ECO:0000259" key="5">
    <source>
        <dbReference type="SMART" id="SM00861"/>
    </source>
</evidence>
<dbReference type="GO" id="GO:0045252">
    <property type="term" value="C:oxoglutarate dehydrogenase complex"/>
    <property type="evidence" value="ECO:0007669"/>
    <property type="project" value="TreeGrafter"/>
</dbReference>